<dbReference type="Gene3D" id="2.115.10.20">
    <property type="entry name" value="Glycosyl hydrolase domain, family 43"/>
    <property type="match status" value="1"/>
</dbReference>
<comment type="similarity">
    <text evidence="2 5">Belongs to the glycosyl hydrolase 43 family.</text>
</comment>
<dbReference type="PANTHER" id="PTHR43301">
    <property type="entry name" value="ARABINAN ENDO-1,5-ALPHA-L-ARABINOSIDASE"/>
    <property type="match status" value="1"/>
</dbReference>
<organism evidence="9">
    <name type="scientific">Paraprevotella clara</name>
    <dbReference type="NCBI Taxonomy" id="454154"/>
    <lineage>
        <taxon>Bacteria</taxon>
        <taxon>Pseudomonadati</taxon>
        <taxon>Bacteroidota</taxon>
        <taxon>Bacteroidia</taxon>
        <taxon>Bacteroidales</taxon>
        <taxon>Prevotellaceae</taxon>
        <taxon>Paraprevotella</taxon>
    </lineage>
</organism>
<evidence type="ECO:0000256" key="7">
    <source>
        <dbReference type="PIRSR" id="PIRSR026534-2"/>
    </source>
</evidence>
<keyword evidence="3 5" id="KW-0378">Hydrolase</keyword>
<dbReference type="RefSeq" id="WP_412441594.1">
    <property type="nucleotide sequence ID" value="NZ_CACRUT010000013.1"/>
</dbReference>
<feature type="site" description="Important for catalytic activity, responsible for pKa modulation of the active site Glu and correct orientation of both the proton donor and substrate" evidence="8">
    <location>
        <position position="157"/>
    </location>
</feature>
<dbReference type="EMBL" id="CACRUT010000013">
    <property type="protein sequence ID" value="VYU09863.1"/>
    <property type="molecule type" value="Genomic_DNA"/>
</dbReference>
<dbReference type="InterPro" id="IPR023296">
    <property type="entry name" value="Glyco_hydro_beta-prop_sf"/>
</dbReference>
<evidence type="ECO:0000313" key="9">
    <source>
        <dbReference type="EMBL" id="VYU09863.1"/>
    </source>
</evidence>
<protein>
    <submittedName>
        <fullName evidence="9">Extracellular exo-alpha-(1-&gt;5)-L-arabinofuranosidase ArbA</fullName>
        <ecNumber evidence="9">3.2.1.-</ecNumber>
    </submittedName>
</protein>
<feature type="binding site" evidence="7">
    <location>
        <position position="39"/>
    </location>
    <ligand>
        <name>substrate</name>
    </ligand>
</feature>
<dbReference type="UniPathway" id="UPA00667"/>
<dbReference type="InterPro" id="IPR016840">
    <property type="entry name" value="Glyco_hydro_43_endo_a_Ara-ase"/>
</dbReference>
<dbReference type="Pfam" id="PF04616">
    <property type="entry name" value="Glyco_hydro_43"/>
    <property type="match status" value="1"/>
</dbReference>
<dbReference type="InterPro" id="IPR006710">
    <property type="entry name" value="Glyco_hydro_43"/>
</dbReference>
<dbReference type="SUPFAM" id="SSF75005">
    <property type="entry name" value="Arabinanase/levansucrase/invertase"/>
    <property type="match status" value="1"/>
</dbReference>
<feature type="site" description="Important for substrate recognition" evidence="8">
    <location>
        <position position="290"/>
    </location>
</feature>
<dbReference type="AlphaFoldDB" id="A0A6N3CA41"/>
<dbReference type="EC" id="3.2.1.-" evidence="9"/>
<evidence type="ECO:0000256" key="3">
    <source>
        <dbReference type="ARBA" id="ARBA00022801"/>
    </source>
</evidence>
<dbReference type="GO" id="GO:0046558">
    <property type="term" value="F:arabinan endo-1,5-alpha-L-arabinosidase activity"/>
    <property type="evidence" value="ECO:0007669"/>
    <property type="project" value="InterPro"/>
</dbReference>
<sequence>MKRTLFIGMLGLSVLTSGYAQQGEGVRKGRIVREPLVHDPVMAKEGDTYYLYSTGHNVSSFSSKDLSEWTIRHGVFSTPPQWAVDSIKGYEGHTWAPDIIYYKGNYHLFYSCSAFGKNTSAIGHAYRKTLNPDSDEPWTDTGAVIVSHAHDNFNAIDPNIVIDEEGNPWMTFGSFWGGIQLVRLTEDLTSTLKPEKLYTICTRQFEGASDVPSRSVNSVEAPFIFKHGDYYYLFVSYDFCCRGLKSDYKVVVGRSTRVTGPYVDKDGRELTRGGGSLVVDSNDEFVAIGHSAAYHFDGKDYFMAHGYSLSEDGASKLFFREMTWDEEGWPLVSAE</sequence>
<dbReference type="InterPro" id="IPR050727">
    <property type="entry name" value="GH43_arabinanases"/>
</dbReference>
<evidence type="ECO:0000256" key="2">
    <source>
        <dbReference type="ARBA" id="ARBA00009865"/>
    </source>
</evidence>
<dbReference type="PANTHER" id="PTHR43301:SF3">
    <property type="entry name" value="ARABINAN ENDO-1,5-ALPHA-L-ARABINOSIDASE A-RELATED"/>
    <property type="match status" value="1"/>
</dbReference>
<feature type="active site" description="Proton acceptor" evidence="6">
    <location>
        <position position="39"/>
    </location>
</feature>
<reference evidence="9" key="1">
    <citation type="submission" date="2019-11" db="EMBL/GenBank/DDBJ databases">
        <authorList>
            <person name="Feng L."/>
        </authorList>
    </citation>
    <scope>NUCLEOTIDE SEQUENCE</scope>
    <source>
        <strain evidence="9">PclaraLFYP37</strain>
    </source>
</reference>
<feature type="binding site" evidence="7">
    <location>
        <position position="116"/>
    </location>
    <ligand>
        <name>substrate</name>
    </ligand>
</feature>
<feature type="binding site" evidence="7">
    <location>
        <begin position="154"/>
        <end position="157"/>
    </location>
    <ligand>
        <name>substrate</name>
    </ligand>
</feature>
<dbReference type="GO" id="GO:0031222">
    <property type="term" value="P:arabinan catabolic process"/>
    <property type="evidence" value="ECO:0007669"/>
    <property type="project" value="UniProtKB-UniPathway"/>
</dbReference>
<feature type="binding site" evidence="7">
    <location>
        <begin position="174"/>
        <end position="176"/>
    </location>
    <ligand>
        <name>substrate</name>
    </ligand>
</feature>
<evidence type="ECO:0000256" key="4">
    <source>
        <dbReference type="ARBA" id="ARBA00023295"/>
    </source>
</evidence>
<accession>A0A6N3CA41</accession>
<evidence type="ECO:0000256" key="5">
    <source>
        <dbReference type="PIRNR" id="PIRNR026534"/>
    </source>
</evidence>
<evidence type="ECO:0000256" key="1">
    <source>
        <dbReference type="ARBA" id="ARBA00004834"/>
    </source>
</evidence>
<name>A0A6N3CA41_9BACT</name>
<evidence type="ECO:0000256" key="8">
    <source>
        <dbReference type="PIRSR" id="PIRSR026534-3"/>
    </source>
</evidence>
<feature type="active site" description="Proton donor" evidence="6">
    <location>
        <position position="220"/>
    </location>
</feature>
<comment type="pathway">
    <text evidence="1 5">Glycan metabolism; L-arabinan degradation.</text>
</comment>
<gene>
    <name evidence="9" type="primary">arbA</name>
    <name evidence="9" type="ORF">PCLFYP37_01912</name>
</gene>
<dbReference type="PIRSF" id="PIRSF026534">
    <property type="entry name" value="Endo_alpha-L-arabinosidase"/>
    <property type="match status" value="1"/>
</dbReference>
<proteinExistence type="inferred from homology"/>
<keyword evidence="4 5" id="KW-0326">Glycosidase</keyword>
<evidence type="ECO:0000256" key="6">
    <source>
        <dbReference type="PIRSR" id="PIRSR026534-1"/>
    </source>
</evidence>